<dbReference type="AlphaFoldDB" id="A0A1I6ECV6"/>
<accession>A0A1I6ECV6</accession>
<dbReference type="Pfam" id="PF02541">
    <property type="entry name" value="Ppx-GppA"/>
    <property type="match status" value="1"/>
</dbReference>
<evidence type="ECO:0000313" key="2">
    <source>
        <dbReference type="EMBL" id="SFR15535.1"/>
    </source>
</evidence>
<dbReference type="SUPFAM" id="SSF53067">
    <property type="entry name" value="Actin-like ATPase domain"/>
    <property type="match status" value="1"/>
</dbReference>
<evidence type="ECO:0000313" key="3">
    <source>
        <dbReference type="Proteomes" id="UP000198583"/>
    </source>
</evidence>
<evidence type="ECO:0000259" key="1">
    <source>
        <dbReference type="Pfam" id="PF02541"/>
    </source>
</evidence>
<protein>
    <submittedName>
        <fullName evidence="2">Ppx/GppA phosphatase family protein</fullName>
    </submittedName>
</protein>
<reference evidence="3" key="1">
    <citation type="submission" date="2016-10" db="EMBL/GenBank/DDBJ databases">
        <authorList>
            <person name="Varghese N."/>
            <person name="Submissions S."/>
        </authorList>
    </citation>
    <scope>NUCLEOTIDE SEQUENCE [LARGE SCALE GENOMIC DNA]</scope>
    <source>
        <strain evidence="3">DSM 44232</strain>
    </source>
</reference>
<proteinExistence type="predicted"/>
<dbReference type="STRING" id="84724.SAMN04488564_104180"/>
<dbReference type="RefSeq" id="WP_093594260.1">
    <property type="nucleotide sequence ID" value="NZ_FOYL01000004.1"/>
</dbReference>
<dbReference type="Gene3D" id="3.30.420.150">
    <property type="entry name" value="Exopolyphosphatase. Domain 2"/>
    <property type="match status" value="1"/>
</dbReference>
<feature type="domain" description="Ppx/GppA phosphatase N-terminal" evidence="1">
    <location>
        <begin position="76"/>
        <end position="140"/>
    </location>
</feature>
<dbReference type="InterPro" id="IPR003695">
    <property type="entry name" value="Ppx_GppA_N"/>
</dbReference>
<dbReference type="Proteomes" id="UP000198583">
    <property type="component" value="Unassembled WGS sequence"/>
</dbReference>
<gene>
    <name evidence="2" type="ORF">SAMN04488564_104180</name>
</gene>
<keyword evidence="3" id="KW-1185">Reference proteome</keyword>
<organism evidence="2 3">
    <name type="scientific">Lentzea waywayandensis</name>
    <dbReference type="NCBI Taxonomy" id="84724"/>
    <lineage>
        <taxon>Bacteria</taxon>
        <taxon>Bacillati</taxon>
        <taxon>Actinomycetota</taxon>
        <taxon>Actinomycetes</taxon>
        <taxon>Pseudonocardiales</taxon>
        <taxon>Pseudonocardiaceae</taxon>
        <taxon>Lentzea</taxon>
    </lineage>
</organism>
<dbReference type="EMBL" id="FOYL01000004">
    <property type="protein sequence ID" value="SFR15535.1"/>
    <property type="molecule type" value="Genomic_DNA"/>
</dbReference>
<dbReference type="InterPro" id="IPR043129">
    <property type="entry name" value="ATPase_NBD"/>
</dbReference>
<name>A0A1I6ECV6_9PSEU</name>
<sequence>MKAGDFAGLQSALAKLIDDARQHADVVVVTAGSLLRDHEWVGELIPFIERLADDHVWLSAVQEGLLLRWAEPQAAADAALLDIGGGSVQLVHGPSAKDCKIESWPFGTYAIEEKFDLKQGSDEAKYEVAAASLDKTLRESHLPNVSSLIVGSNIMGTFMRRLASLLDVSAKWDSESLSRAWRYCSSLPSDDFDEVFPQNPGFMYGADKAMLTAAVFANVLNVDTVVGTDASVSEGLAALVRDAEKRGVALAEAMPVG</sequence>